<dbReference type="Gene3D" id="3.40.50.300">
    <property type="entry name" value="P-loop containing nucleotide triphosphate hydrolases"/>
    <property type="match status" value="1"/>
</dbReference>
<dbReference type="EMBL" id="JALIEB010000029">
    <property type="protein sequence ID" value="MCV3274137.1"/>
    <property type="molecule type" value="Genomic_DNA"/>
</dbReference>
<organism evidence="1 2">
    <name type="scientific">Roseobacter sinensis</name>
    <dbReference type="NCBI Taxonomy" id="2931391"/>
    <lineage>
        <taxon>Bacteria</taxon>
        <taxon>Pseudomonadati</taxon>
        <taxon>Pseudomonadota</taxon>
        <taxon>Alphaproteobacteria</taxon>
        <taxon>Rhodobacterales</taxon>
        <taxon>Roseobacteraceae</taxon>
        <taxon>Roseobacter</taxon>
    </lineage>
</organism>
<gene>
    <name evidence="1" type="ORF">MUB52_22105</name>
</gene>
<comment type="caution">
    <text evidence="1">The sequence shown here is derived from an EMBL/GenBank/DDBJ whole genome shotgun (WGS) entry which is preliminary data.</text>
</comment>
<reference evidence="1 2" key="1">
    <citation type="submission" date="2022-04" db="EMBL/GenBank/DDBJ databases">
        <title>Roseobacter sp. WL0113 is a bacterium isolated from neritic sediment.</title>
        <authorList>
            <person name="Wang L."/>
            <person name="He W."/>
            <person name="Zhang D.-F."/>
        </authorList>
    </citation>
    <scope>NUCLEOTIDE SEQUENCE [LARGE SCALE GENOMIC DNA]</scope>
    <source>
        <strain evidence="1 2">WL0113</strain>
    </source>
</reference>
<name>A0ABT3BKP2_9RHOB</name>
<dbReference type="InterPro" id="IPR027417">
    <property type="entry name" value="P-loop_NTPase"/>
</dbReference>
<protein>
    <submittedName>
        <fullName evidence="1">Uncharacterized protein</fullName>
    </submittedName>
</protein>
<sequence>MLARNYESGSQIQYIRTTTAAYLEAVLEQLWREAWQFAVVDTPAHPTASVFEATAQSTLLLVPARNAADAIAVSRDLPEEFLDGYQTLRCVVAGSSDPTLVRQAFAPLPVLKTELPYQPELCASVISASTLAAAPTSNEKWHSGCLSLAREVVELAKRTDERPAQSNLGLMAT</sequence>
<keyword evidence="2" id="KW-1185">Reference proteome</keyword>
<proteinExistence type="predicted"/>
<accession>A0ABT3BKP2</accession>
<evidence type="ECO:0000313" key="1">
    <source>
        <dbReference type="EMBL" id="MCV3274137.1"/>
    </source>
</evidence>
<dbReference type="Proteomes" id="UP001208690">
    <property type="component" value="Unassembled WGS sequence"/>
</dbReference>
<evidence type="ECO:0000313" key="2">
    <source>
        <dbReference type="Proteomes" id="UP001208690"/>
    </source>
</evidence>